<dbReference type="EMBL" id="ML738355">
    <property type="protein sequence ID" value="KAE8310296.1"/>
    <property type="molecule type" value="Genomic_DNA"/>
</dbReference>
<keyword evidence="1" id="KW-0472">Membrane</keyword>
<evidence type="ECO:0000256" key="1">
    <source>
        <dbReference type="SAM" id="Phobius"/>
    </source>
</evidence>
<feature type="transmembrane region" description="Helical" evidence="1">
    <location>
        <begin position="12"/>
        <end position="36"/>
    </location>
</feature>
<gene>
    <name evidence="2" type="ORF">BDV41DRAFT_545614</name>
</gene>
<evidence type="ECO:0000313" key="2">
    <source>
        <dbReference type="EMBL" id="KAE8310296.1"/>
    </source>
</evidence>
<name>A0A5N6VQ61_9EURO</name>
<keyword evidence="1" id="KW-0812">Transmembrane</keyword>
<accession>A0A5N6VQ61</accession>
<reference evidence="3" key="1">
    <citation type="submission" date="2019-04" db="EMBL/GenBank/DDBJ databases">
        <title>Friends and foes A comparative genomics studyof 23 Aspergillus species from section Flavi.</title>
        <authorList>
            <consortium name="DOE Joint Genome Institute"/>
            <person name="Kjaerbolling I."/>
            <person name="Vesth T."/>
            <person name="Frisvad J.C."/>
            <person name="Nybo J.L."/>
            <person name="Theobald S."/>
            <person name="Kildgaard S."/>
            <person name="Isbrandt T."/>
            <person name="Kuo A."/>
            <person name="Sato A."/>
            <person name="Lyhne E.K."/>
            <person name="Kogle M.E."/>
            <person name="Wiebenga A."/>
            <person name="Kun R.S."/>
            <person name="Lubbers R.J."/>
            <person name="Makela M.R."/>
            <person name="Barry K."/>
            <person name="Chovatia M."/>
            <person name="Clum A."/>
            <person name="Daum C."/>
            <person name="Haridas S."/>
            <person name="He G."/>
            <person name="LaButti K."/>
            <person name="Lipzen A."/>
            <person name="Mondo S."/>
            <person name="Riley R."/>
            <person name="Salamov A."/>
            <person name="Simmons B.A."/>
            <person name="Magnuson J.K."/>
            <person name="Henrissat B."/>
            <person name="Mortensen U.H."/>
            <person name="Larsen T.O."/>
            <person name="Devries R.P."/>
            <person name="Grigoriev I.V."/>
            <person name="Machida M."/>
            <person name="Baker S.E."/>
            <person name="Andersen M.R."/>
        </authorList>
    </citation>
    <scope>NUCLEOTIDE SEQUENCE [LARGE SCALE GENOMIC DNA]</scope>
    <source>
        <strain evidence="3">CBS 130015</strain>
    </source>
</reference>
<keyword evidence="1" id="KW-1133">Transmembrane helix</keyword>
<proteinExistence type="predicted"/>
<sequence length="55" mass="6054">MSAVTPLASSLIIASYPFLFLSFFLVLFSFALWWFIGQLISQLVRAMGIAAPAQT</sequence>
<dbReference type="Proteomes" id="UP000325433">
    <property type="component" value="Unassembled WGS sequence"/>
</dbReference>
<keyword evidence="3" id="KW-1185">Reference proteome</keyword>
<protein>
    <submittedName>
        <fullName evidence="2">Uncharacterized protein</fullName>
    </submittedName>
</protein>
<evidence type="ECO:0000313" key="3">
    <source>
        <dbReference type="Proteomes" id="UP000325433"/>
    </source>
</evidence>
<organism evidence="2 3">
    <name type="scientific">Aspergillus transmontanensis</name>
    <dbReference type="NCBI Taxonomy" id="1034304"/>
    <lineage>
        <taxon>Eukaryota</taxon>
        <taxon>Fungi</taxon>
        <taxon>Dikarya</taxon>
        <taxon>Ascomycota</taxon>
        <taxon>Pezizomycotina</taxon>
        <taxon>Eurotiomycetes</taxon>
        <taxon>Eurotiomycetidae</taxon>
        <taxon>Eurotiales</taxon>
        <taxon>Aspergillaceae</taxon>
        <taxon>Aspergillus</taxon>
        <taxon>Aspergillus subgen. Circumdati</taxon>
    </lineage>
</organism>
<dbReference type="AlphaFoldDB" id="A0A5N6VQ61"/>